<dbReference type="SMART" id="SM01027">
    <property type="entry name" value="Beta-Casp"/>
    <property type="match status" value="1"/>
</dbReference>
<comment type="subcellular location">
    <subcellularLocation>
        <location evidence="1">Nucleus</location>
    </subcellularLocation>
</comment>
<sequence length="967" mass="109654">MATVTVRPIIFRSLLATKVTFRFTPEALIEQDEDHGAPKEDAKEKTNKSTRLKKAGGGKPSKQRKRKVESDEEDEEDDYGDDADDYNAKGRATNDAVEESNDDGAYEFHVLFNCGWSLDFDRDALELLKLHASNVDIIAITDGDFHHTGALPAIHSWLRGKKSEEEMPPVLFTEGSYKFARASLIDVLENASFSYKFEEYTIADLEYLHEVCNKLCYHESFTLSKDIKDINVTFALSAMKNGFSIGGAVWKVTVGSRSVVVAPNYRVKPRWYLDGCEKSFMSKADLLVTYDQVKPTECITYKHIHNCDDMKGIMATIAGTLRSHGSVLIPMNIGSSVIDLLLNLNTIWSNTDLQQYPIVLVSPIAVKLVLLYATCMEYLRASFCKSFVKTMWNPMFNMRAINPVSTLEELRKFTTIPCVFISTCPSLSFGITSYLFAALSSYERNSIIFTHESTEISKLLMKCDGEYSREAEFNHYFTLRLNLEPPEEADVEMSNADQRVTQDEGGEMESKGGAMTSFEDDVALEYMSKKSRNFVIVNGTPTYVPPKGIRDDMYNTGQRSTDNMDYGIPYNPVARSELDHNIVAMPFGMVVEDAQPHQSGILGAFSTPEQNPFNEYHRKHLDSVGMCGLKFEDDTGQGAEEGDKVAKVVTKRLPLVVKCSFYITRYFKQDLRCSELESLLRELRPRHVTVLPRNNDINRMNAIIHQAECAVDSHTEYHGYSTVLLSLRKTGSSCYTGFDRPVIIPFDMRQELVGRSTQFLLWLRGLLFNEGLEMFYTTSCVKNPRIEKLMKVLTDIDRWKAIYNPKRVYQAMLTIDRGEDEIMEERSTDIKCFAFWSESSTYDPLVSLCLGDMEEHQANNDEDDDDQMGMDEDKVTSPPQKLKHSIDHSLFAGGVGLQTFVNFMGDCLPDCVSIGNGAVKLNENLCVSKRQLRYGVGQWDVRGTLDPAFYFTRKMVRKLHNRLEPLY</sequence>
<proteinExistence type="inferred from homology"/>
<protein>
    <recommendedName>
        <fullName evidence="1">Cleavage and polyadenylation specificity factor subunit 2</fullName>
    </recommendedName>
    <alternativeName>
        <fullName evidence="1">Cleavage and polyadenylation specificity factor 100 kDa subunit</fullName>
    </alternativeName>
</protein>
<dbReference type="AlphaFoldDB" id="A0AAD8UUR4"/>
<dbReference type="InterPro" id="IPR036866">
    <property type="entry name" value="RibonucZ/Hydroxyglut_hydro"/>
</dbReference>
<keyword evidence="5" id="KW-1185">Reference proteome</keyword>
<dbReference type="InterPro" id="IPR022712">
    <property type="entry name" value="Beta_Casp"/>
</dbReference>
<dbReference type="SUPFAM" id="SSF56281">
    <property type="entry name" value="Metallo-hydrolase/oxidoreductase"/>
    <property type="match status" value="1"/>
</dbReference>
<feature type="compositionally biased region" description="Basic residues" evidence="2">
    <location>
        <begin position="48"/>
        <end position="67"/>
    </location>
</feature>
<dbReference type="PANTHER" id="PTHR45922">
    <property type="entry name" value="CLEAVAGE AND POLYADENYLATION SPECIFICITY FACTOR SUBUNIT 2"/>
    <property type="match status" value="1"/>
</dbReference>
<evidence type="ECO:0000313" key="4">
    <source>
        <dbReference type="EMBL" id="KAK1443894.1"/>
    </source>
</evidence>
<comment type="similarity">
    <text evidence="1">Belongs to the metallo-beta-lactamase superfamily. RNA-metabolizing metallo-beta-lactamase-like family. CPSF2/YSH1 subfamily.</text>
</comment>
<keyword evidence="1" id="KW-0539">Nucleus</keyword>
<feature type="region of interest" description="Disordered" evidence="2">
    <location>
        <begin position="857"/>
        <end position="879"/>
    </location>
</feature>
<feature type="compositionally biased region" description="Basic and acidic residues" evidence="2">
    <location>
        <begin position="34"/>
        <end position="47"/>
    </location>
</feature>
<evidence type="ECO:0000259" key="3">
    <source>
        <dbReference type="SMART" id="SM01027"/>
    </source>
</evidence>
<dbReference type="GO" id="GO:0006398">
    <property type="term" value="P:mRNA 3'-end processing by stem-loop binding and cleavage"/>
    <property type="evidence" value="ECO:0007669"/>
    <property type="project" value="InterPro"/>
</dbReference>
<evidence type="ECO:0000313" key="5">
    <source>
        <dbReference type="Proteomes" id="UP001230268"/>
    </source>
</evidence>
<dbReference type="GO" id="GO:0005847">
    <property type="term" value="C:mRNA cleavage and polyadenylation specificity factor complex"/>
    <property type="evidence" value="ECO:0007669"/>
    <property type="project" value="InterPro"/>
</dbReference>
<dbReference type="InterPro" id="IPR001279">
    <property type="entry name" value="Metallo-B-lactamas"/>
</dbReference>
<feature type="compositionally biased region" description="Acidic residues" evidence="2">
    <location>
        <begin position="860"/>
        <end position="870"/>
    </location>
</feature>
<dbReference type="InterPro" id="IPR027075">
    <property type="entry name" value="CPSF2"/>
</dbReference>
<gene>
    <name evidence="4" type="ORF">BgAZ_207700</name>
</gene>
<dbReference type="Pfam" id="PF16661">
    <property type="entry name" value="Lactamase_B_6"/>
    <property type="match status" value="1"/>
</dbReference>
<name>A0AAD8UUR4_BABGI</name>
<comment type="caution">
    <text evidence="4">The sequence shown here is derived from an EMBL/GenBank/DDBJ whole genome shotgun (WGS) entry which is preliminary data.</text>
</comment>
<reference evidence="4" key="1">
    <citation type="submission" date="2023-08" db="EMBL/GenBank/DDBJ databases">
        <title>Draft sequence of the Babesia gibsoni genome.</title>
        <authorList>
            <person name="Yamagishi J.Y."/>
            <person name="Xuan X.X."/>
        </authorList>
    </citation>
    <scope>NUCLEOTIDE SEQUENCE</scope>
    <source>
        <strain evidence="4">Azabu</strain>
    </source>
</reference>
<dbReference type="Pfam" id="PF10996">
    <property type="entry name" value="Beta-Casp"/>
    <property type="match status" value="1"/>
</dbReference>
<evidence type="ECO:0000256" key="2">
    <source>
        <dbReference type="SAM" id="MobiDB-lite"/>
    </source>
</evidence>
<evidence type="ECO:0000256" key="1">
    <source>
        <dbReference type="RuleBase" id="RU365006"/>
    </source>
</evidence>
<feature type="compositionally biased region" description="Acidic residues" evidence="2">
    <location>
        <begin position="70"/>
        <end position="85"/>
    </location>
</feature>
<organism evidence="4 5">
    <name type="scientific">Babesia gibsoni</name>
    <dbReference type="NCBI Taxonomy" id="33632"/>
    <lineage>
        <taxon>Eukaryota</taxon>
        <taxon>Sar</taxon>
        <taxon>Alveolata</taxon>
        <taxon>Apicomplexa</taxon>
        <taxon>Aconoidasida</taxon>
        <taxon>Piroplasmida</taxon>
        <taxon>Babesiidae</taxon>
        <taxon>Babesia</taxon>
    </lineage>
</organism>
<feature type="region of interest" description="Disordered" evidence="2">
    <location>
        <begin position="31"/>
        <end position="99"/>
    </location>
</feature>
<dbReference type="EMBL" id="JAVEPI010000002">
    <property type="protein sequence ID" value="KAK1443894.1"/>
    <property type="molecule type" value="Genomic_DNA"/>
</dbReference>
<keyword evidence="1" id="KW-0507">mRNA processing</keyword>
<dbReference type="Gene3D" id="3.60.15.10">
    <property type="entry name" value="Ribonuclease Z/Hydroxyacylglutathione hydrolase-like"/>
    <property type="match status" value="1"/>
</dbReference>
<accession>A0AAD8UUR4</accession>
<dbReference type="GO" id="GO:0003723">
    <property type="term" value="F:RNA binding"/>
    <property type="evidence" value="ECO:0007669"/>
    <property type="project" value="UniProtKB-KW"/>
</dbReference>
<dbReference type="Gene3D" id="3.40.50.10890">
    <property type="match status" value="1"/>
</dbReference>
<keyword evidence="1" id="KW-0694">RNA-binding</keyword>
<feature type="domain" description="Beta-Casp" evidence="3">
    <location>
        <begin position="337"/>
        <end position="460"/>
    </location>
</feature>
<dbReference type="Proteomes" id="UP001230268">
    <property type="component" value="Unassembled WGS sequence"/>
</dbReference>
<dbReference type="PANTHER" id="PTHR45922:SF1">
    <property type="entry name" value="CLEAVAGE AND POLYADENYLATION SPECIFICITY FACTOR SUBUNIT 2"/>
    <property type="match status" value="1"/>
</dbReference>